<sequence length="247" mass="26182">MSLAHGNPIDGISTCSAQKLVVGAPSPSLARVGYDAGACVIEGRVWRCGTRKPSRCWPGEGRAEDSTGGREGSAWAAAKKITGSVLASKVSRQALPVERRSSCARSVPGRSSTPFTCAPEAGRIWSADCCIHLPCEIRTRLPPAPFHPLLLLGLWVPPAMNWNDIFDFASASDSESLTPSLPSSPCLSPVDTFERDFCSNFSCCGLALKDLHALLDHFEEHHVLVLGRDGHPVYPALLPGAGPISAG</sequence>
<name>A0A2H3JAU1_WOLCO</name>
<evidence type="ECO:0000313" key="2">
    <source>
        <dbReference type="Proteomes" id="UP000218811"/>
    </source>
</evidence>
<proteinExistence type="predicted"/>
<dbReference type="OrthoDB" id="2804212at2759"/>
<protein>
    <submittedName>
        <fullName evidence="1">Uncharacterized protein</fullName>
    </submittedName>
</protein>
<dbReference type="EMBL" id="KB467987">
    <property type="protein sequence ID" value="PCH39382.1"/>
    <property type="molecule type" value="Genomic_DNA"/>
</dbReference>
<evidence type="ECO:0000313" key="1">
    <source>
        <dbReference type="EMBL" id="PCH39382.1"/>
    </source>
</evidence>
<dbReference type="AlphaFoldDB" id="A0A2H3JAU1"/>
<organism evidence="1 2">
    <name type="scientific">Wolfiporia cocos (strain MD-104)</name>
    <name type="common">Brown rot fungus</name>
    <dbReference type="NCBI Taxonomy" id="742152"/>
    <lineage>
        <taxon>Eukaryota</taxon>
        <taxon>Fungi</taxon>
        <taxon>Dikarya</taxon>
        <taxon>Basidiomycota</taxon>
        <taxon>Agaricomycotina</taxon>
        <taxon>Agaricomycetes</taxon>
        <taxon>Polyporales</taxon>
        <taxon>Phaeolaceae</taxon>
        <taxon>Wolfiporia</taxon>
    </lineage>
</organism>
<reference evidence="1 2" key="1">
    <citation type="journal article" date="2012" name="Science">
        <title>The Paleozoic origin of enzymatic lignin decomposition reconstructed from 31 fungal genomes.</title>
        <authorList>
            <person name="Floudas D."/>
            <person name="Binder M."/>
            <person name="Riley R."/>
            <person name="Barry K."/>
            <person name="Blanchette R.A."/>
            <person name="Henrissat B."/>
            <person name="Martinez A.T."/>
            <person name="Otillar R."/>
            <person name="Spatafora J.W."/>
            <person name="Yadav J.S."/>
            <person name="Aerts A."/>
            <person name="Benoit I."/>
            <person name="Boyd A."/>
            <person name="Carlson A."/>
            <person name="Copeland A."/>
            <person name="Coutinho P.M."/>
            <person name="de Vries R.P."/>
            <person name="Ferreira P."/>
            <person name="Findley K."/>
            <person name="Foster B."/>
            <person name="Gaskell J."/>
            <person name="Glotzer D."/>
            <person name="Gorecki P."/>
            <person name="Heitman J."/>
            <person name="Hesse C."/>
            <person name="Hori C."/>
            <person name="Igarashi K."/>
            <person name="Jurgens J.A."/>
            <person name="Kallen N."/>
            <person name="Kersten P."/>
            <person name="Kohler A."/>
            <person name="Kuees U."/>
            <person name="Kumar T.K.A."/>
            <person name="Kuo A."/>
            <person name="LaButti K."/>
            <person name="Larrondo L.F."/>
            <person name="Lindquist E."/>
            <person name="Ling A."/>
            <person name="Lombard V."/>
            <person name="Lucas S."/>
            <person name="Lundell T."/>
            <person name="Martin R."/>
            <person name="McLaughlin D.J."/>
            <person name="Morgenstern I."/>
            <person name="Morin E."/>
            <person name="Murat C."/>
            <person name="Nagy L.G."/>
            <person name="Nolan M."/>
            <person name="Ohm R.A."/>
            <person name="Patyshakuliyeva A."/>
            <person name="Rokas A."/>
            <person name="Ruiz-Duenas F.J."/>
            <person name="Sabat G."/>
            <person name="Salamov A."/>
            <person name="Samejima M."/>
            <person name="Schmutz J."/>
            <person name="Slot J.C."/>
            <person name="St John F."/>
            <person name="Stenlid J."/>
            <person name="Sun H."/>
            <person name="Sun S."/>
            <person name="Syed K."/>
            <person name="Tsang A."/>
            <person name="Wiebenga A."/>
            <person name="Young D."/>
            <person name="Pisabarro A."/>
            <person name="Eastwood D.C."/>
            <person name="Martin F."/>
            <person name="Cullen D."/>
            <person name="Grigoriev I.V."/>
            <person name="Hibbett D.S."/>
        </authorList>
    </citation>
    <scope>NUCLEOTIDE SEQUENCE [LARGE SCALE GENOMIC DNA]</scope>
    <source>
        <strain evidence="1 2">MD-104</strain>
    </source>
</reference>
<accession>A0A2H3JAU1</accession>
<gene>
    <name evidence="1" type="ORF">WOLCODRAFT_167926</name>
</gene>
<keyword evidence="2" id="KW-1185">Reference proteome</keyword>
<dbReference type="Proteomes" id="UP000218811">
    <property type="component" value="Unassembled WGS sequence"/>
</dbReference>